<reference evidence="2 3" key="1">
    <citation type="submission" date="2020-03" db="EMBL/GenBank/DDBJ databases">
        <title>Leucobacter sp. nov., isolated from beetles.</title>
        <authorList>
            <person name="Hyun D.-W."/>
            <person name="Bae J.-W."/>
        </authorList>
    </citation>
    <scope>NUCLEOTIDE SEQUENCE [LARGE SCALE GENOMIC DNA]</scope>
    <source>
        <strain evidence="2 3">HDW9A</strain>
    </source>
</reference>
<dbReference type="EMBL" id="CP049933">
    <property type="protein sequence ID" value="QIM19395.1"/>
    <property type="molecule type" value="Genomic_DNA"/>
</dbReference>
<keyword evidence="1" id="KW-0472">Membrane</keyword>
<evidence type="ECO:0000313" key="2">
    <source>
        <dbReference type="EMBL" id="QIM19395.1"/>
    </source>
</evidence>
<keyword evidence="1" id="KW-0812">Transmembrane</keyword>
<evidence type="ECO:0000313" key="3">
    <source>
        <dbReference type="Proteomes" id="UP000503441"/>
    </source>
</evidence>
<evidence type="ECO:0000256" key="1">
    <source>
        <dbReference type="SAM" id="Phobius"/>
    </source>
</evidence>
<feature type="transmembrane region" description="Helical" evidence="1">
    <location>
        <begin position="47"/>
        <end position="69"/>
    </location>
</feature>
<dbReference type="RefSeq" id="WP_166331637.1">
    <property type="nucleotide sequence ID" value="NZ_CP049933.1"/>
</dbReference>
<protein>
    <submittedName>
        <fullName evidence="2">Uncharacterized protein</fullName>
    </submittedName>
</protein>
<keyword evidence="1" id="KW-1133">Transmembrane helix</keyword>
<organism evidence="2 3">
    <name type="scientific">Leucobacter coleopterorum</name>
    <dbReference type="NCBI Taxonomy" id="2714933"/>
    <lineage>
        <taxon>Bacteria</taxon>
        <taxon>Bacillati</taxon>
        <taxon>Actinomycetota</taxon>
        <taxon>Actinomycetes</taxon>
        <taxon>Micrococcales</taxon>
        <taxon>Microbacteriaceae</taxon>
        <taxon>Leucobacter</taxon>
    </lineage>
</organism>
<proteinExistence type="predicted"/>
<feature type="transmembrane region" description="Helical" evidence="1">
    <location>
        <begin position="20"/>
        <end position="41"/>
    </location>
</feature>
<feature type="transmembrane region" description="Helical" evidence="1">
    <location>
        <begin position="76"/>
        <end position="98"/>
    </location>
</feature>
<accession>A0ABX6K2L1</accession>
<name>A0ABX6K2L1_9MICO</name>
<keyword evidence="3" id="KW-1185">Reference proteome</keyword>
<sequence>MASPKLETATLQRTRVRGHWLGWVALSVAIVFALVLVVMAFSGAADALFSVTVFAVQLAVIAAVVAALITKRARRLGIVSLAVVLLCNVATVGSLGVLQTASAGSYAVSKSTGQLHREAFPGLRTTQSRRFSPSRRSRQSGTVSQRYLRRFGIGSAATTGSAGRRPATNR</sequence>
<dbReference type="Proteomes" id="UP000503441">
    <property type="component" value="Chromosome"/>
</dbReference>
<gene>
    <name evidence="2" type="ORF">G7066_13890</name>
</gene>